<keyword evidence="1" id="KW-0472">Membrane</keyword>
<sequence length="192" mass="22265">MVTLSPEVDFTLQPCTMQLRLSLFVYIWFKYDNWETIFHIICKRLLFANVKEFLLIIIKEIELCIVNDLHRITSFYIVCVDVCNICDETDDSNSDEWFKDKGALIMGTLGLTTLASDSRLAFSLLLANSYQIHLYCVKLNYFFLIFENLISLVRKIMVGLLSALTVTLFFALKDLTPSLQHHNSFEEGKKIK</sequence>
<name>A0A1B0B610_9MUSC</name>
<evidence type="ECO:0000313" key="2">
    <source>
        <dbReference type="EnsemblMetazoa" id="GPPI020067-PA"/>
    </source>
</evidence>
<keyword evidence="3" id="KW-1185">Reference proteome</keyword>
<organism evidence="2 3">
    <name type="scientific">Glossina palpalis gambiensis</name>
    <dbReference type="NCBI Taxonomy" id="67801"/>
    <lineage>
        <taxon>Eukaryota</taxon>
        <taxon>Metazoa</taxon>
        <taxon>Ecdysozoa</taxon>
        <taxon>Arthropoda</taxon>
        <taxon>Hexapoda</taxon>
        <taxon>Insecta</taxon>
        <taxon>Pterygota</taxon>
        <taxon>Neoptera</taxon>
        <taxon>Endopterygota</taxon>
        <taxon>Diptera</taxon>
        <taxon>Brachycera</taxon>
        <taxon>Muscomorpha</taxon>
        <taxon>Hippoboscoidea</taxon>
        <taxon>Glossinidae</taxon>
        <taxon>Glossina</taxon>
    </lineage>
</organism>
<dbReference type="AlphaFoldDB" id="A0A1B0B610"/>
<keyword evidence="1" id="KW-1133">Transmembrane helix</keyword>
<proteinExistence type="predicted"/>
<dbReference type="EMBL" id="JXJN01008938">
    <property type="status" value="NOT_ANNOTATED_CDS"/>
    <property type="molecule type" value="Genomic_DNA"/>
</dbReference>
<keyword evidence="1" id="KW-0812">Transmembrane</keyword>
<reference evidence="3" key="1">
    <citation type="submission" date="2015-01" db="EMBL/GenBank/DDBJ databases">
        <authorList>
            <person name="Aksoy S."/>
            <person name="Warren W."/>
            <person name="Wilson R.K."/>
        </authorList>
    </citation>
    <scope>NUCLEOTIDE SEQUENCE [LARGE SCALE GENOMIC DNA]</scope>
    <source>
        <strain evidence="3">IAEA</strain>
    </source>
</reference>
<reference evidence="2" key="2">
    <citation type="submission" date="2020-05" db="UniProtKB">
        <authorList>
            <consortium name="EnsemblMetazoa"/>
        </authorList>
    </citation>
    <scope>IDENTIFICATION</scope>
    <source>
        <strain evidence="2">IAEA</strain>
    </source>
</reference>
<dbReference type="EnsemblMetazoa" id="GPPI020067-RA">
    <property type="protein sequence ID" value="GPPI020067-PA"/>
    <property type="gene ID" value="GPPI020067"/>
</dbReference>
<evidence type="ECO:0000256" key="1">
    <source>
        <dbReference type="SAM" id="Phobius"/>
    </source>
</evidence>
<evidence type="ECO:0000313" key="3">
    <source>
        <dbReference type="Proteomes" id="UP000092460"/>
    </source>
</evidence>
<accession>A0A1B0B610</accession>
<dbReference type="VEuPathDB" id="VectorBase:GPPI020067"/>
<dbReference type="Proteomes" id="UP000092460">
    <property type="component" value="Unassembled WGS sequence"/>
</dbReference>
<dbReference type="EMBL" id="JXJN01008939">
    <property type="status" value="NOT_ANNOTATED_CDS"/>
    <property type="molecule type" value="Genomic_DNA"/>
</dbReference>
<protein>
    <submittedName>
        <fullName evidence="2">Uncharacterized protein</fullName>
    </submittedName>
</protein>
<feature type="transmembrane region" description="Helical" evidence="1">
    <location>
        <begin position="152"/>
        <end position="172"/>
    </location>
</feature>